<organism evidence="2 3">
    <name type="scientific">Flavobacterium cauense R2A-7</name>
    <dbReference type="NCBI Taxonomy" id="1341154"/>
    <lineage>
        <taxon>Bacteria</taxon>
        <taxon>Pseudomonadati</taxon>
        <taxon>Bacteroidota</taxon>
        <taxon>Flavobacteriia</taxon>
        <taxon>Flavobacteriales</taxon>
        <taxon>Flavobacteriaceae</taxon>
        <taxon>Flavobacterium</taxon>
    </lineage>
</organism>
<dbReference type="Gene3D" id="2.60.40.1930">
    <property type="match status" value="1"/>
</dbReference>
<dbReference type="EMBL" id="VLKQ01000002">
    <property type="protein sequence ID" value="TWI14660.1"/>
    <property type="molecule type" value="Genomic_DNA"/>
</dbReference>
<dbReference type="Proteomes" id="UP000319848">
    <property type="component" value="Unassembled WGS sequence"/>
</dbReference>
<dbReference type="RefSeq" id="WP_023570745.1">
    <property type="nucleotide sequence ID" value="NZ_AVBI01000015.1"/>
</dbReference>
<proteinExistence type="predicted"/>
<evidence type="ECO:0000313" key="2">
    <source>
        <dbReference type="EMBL" id="TWI14660.1"/>
    </source>
</evidence>
<gene>
    <name evidence="2" type="ORF">IP98_00628</name>
</gene>
<feature type="signal peptide" evidence="1">
    <location>
        <begin position="1"/>
        <end position="23"/>
    </location>
</feature>
<keyword evidence="1" id="KW-0732">Signal</keyword>
<dbReference type="AlphaFoldDB" id="V6S5V9"/>
<evidence type="ECO:0000313" key="3">
    <source>
        <dbReference type="Proteomes" id="UP000319848"/>
    </source>
</evidence>
<feature type="chain" id="PRO_5030178827" description="TonB-dependent receptor-like protein" evidence="1">
    <location>
        <begin position="24"/>
        <end position="792"/>
    </location>
</feature>
<dbReference type="STRING" id="1341154.FCR2A7T_16160"/>
<comment type="caution">
    <text evidence="2">The sequence shown here is derived from an EMBL/GenBank/DDBJ whole genome shotgun (WGS) entry which is preliminary data.</text>
</comment>
<reference evidence="2 3" key="1">
    <citation type="journal article" date="2015" name="Stand. Genomic Sci.">
        <title>Genomic Encyclopedia of Bacterial and Archaeal Type Strains, Phase III: the genomes of soil and plant-associated and newly described type strains.</title>
        <authorList>
            <person name="Whitman W.B."/>
            <person name="Woyke T."/>
            <person name="Klenk H.P."/>
            <person name="Zhou Y."/>
            <person name="Lilburn T.G."/>
            <person name="Beck B.J."/>
            <person name="De Vos P."/>
            <person name="Vandamme P."/>
            <person name="Eisen J.A."/>
            <person name="Garrity G."/>
            <person name="Hugenholtz P."/>
            <person name="Kyrpides N.C."/>
        </authorList>
    </citation>
    <scope>NUCLEOTIDE SEQUENCE [LARGE SCALE GENOMIC DNA]</scope>
    <source>
        <strain evidence="2 3">CGMCC 1.7270</strain>
    </source>
</reference>
<keyword evidence="3" id="KW-1185">Reference proteome</keyword>
<sequence>MRVQKIFFLFLLCITSYSSIAQAELNQTKQKIESAFTEFFKLDRENIHLHLNKNLYLNSDNIWFKGYIIEKKNKKPYTATSNVYITLMDKKGEKLMTKLFYADNSIFEGNIKLDENIKTGIYYLQVYTNYMNNFAEDESSVFEIKIINTEENTILPDTDIVNLETANIEFFPESNVFLEGTSNTIGVKITDCNGNGIIVKEGEIKDSKGITITNFSTNEFGYGKFDIPQTKNELYKAVYTINSVKKEKALPLPSQNGITFSVNNYTFENKATLKVKTNANSLNNYKNELLTLVIQQNSNTAFVDFTFKENTPEQLIVLPDEVFSEGINTIYLTNKELKKIAERVIFKPSKFEKNLDLKIIKKQNDSISISGKTNIPLGSISISVLPADTKSAKKQKSIYNSLITNNELNEETPNGTYFYSNFNKRKHYEFDTYLLSQKSKYNWQSMMIAPPQKKFDFDNGLTFKGTLNKPLSDKKAYKVQLSSIATGLNEFSEINDNNEFYFKNILAVDSTTVHFSLLDKKERREEIKLFAQILNNNRPFIKPFRTSGKDCPVITAQSEKSEYSFPKIANTVHLDTITINSKNKKPQLTNVKRYNNNMSKGFKISEADSNRDLLQFIAANGYDVSIQGVNVIITGRRSTSFLGTKSPAIYIDDAPVMDFSQLLGYSLRNVDEIYINKSGYGGGMDAANGIIRVYTKKGTGGVQKIKINSQSFVVKNGFQKLNPFKNPKYTSYTNEGFINFGTIHWEPYVETDENGMFKFSIPNYYQKSVKVIIEGIATDGQLISETKIIEIP</sequence>
<evidence type="ECO:0000256" key="1">
    <source>
        <dbReference type="SAM" id="SignalP"/>
    </source>
</evidence>
<dbReference type="OrthoDB" id="679547at2"/>
<evidence type="ECO:0008006" key="4">
    <source>
        <dbReference type="Google" id="ProtNLM"/>
    </source>
</evidence>
<protein>
    <recommendedName>
        <fullName evidence="4">TonB-dependent receptor-like protein</fullName>
    </recommendedName>
</protein>
<name>V6S5V9_9FLAO</name>
<accession>V6S5V9</accession>